<evidence type="ECO:0000256" key="4">
    <source>
        <dbReference type="ARBA" id="ARBA00023136"/>
    </source>
</evidence>
<evidence type="ECO:0000256" key="1">
    <source>
        <dbReference type="ARBA" id="ARBA00022475"/>
    </source>
</evidence>
<keyword evidence="3 5" id="KW-1133">Transmembrane helix</keyword>
<keyword evidence="1" id="KW-1003">Cell membrane</keyword>
<evidence type="ECO:0000256" key="3">
    <source>
        <dbReference type="ARBA" id="ARBA00022989"/>
    </source>
</evidence>
<dbReference type="OrthoDB" id="7021192at2"/>
<dbReference type="Pfam" id="PF07869">
    <property type="entry name" value="DUF1656"/>
    <property type="match status" value="1"/>
</dbReference>
<name>A0A0J6SHW2_9HYPH</name>
<reference evidence="6 7" key="1">
    <citation type="submission" date="2015-03" db="EMBL/GenBank/DDBJ databases">
        <title>Genome sequencing of Methylobacterium tarhaniae DSM 25844.</title>
        <authorList>
            <person name="Chaudhry V."/>
            <person name="Patil P.B."/>
        </authorList>
    </citation>
    <scope>NUCLEOTIDE SEQUENCE [LARGE SCALE GENOMIC DNA]</scope>
    <source>
        <strain evidence="6 7">DSM 25844</strain>
    </source>
</reference>
<accession>A0A0J6SHW2</accession>
<evidence type="ECO:0000256" key="2">
    <source>
        <dbReference type="ARBA" id="ARBA00022692"/>
    </source>
</evidence>
<dbReference type="InterPro" id="IPR012451">
    <property type="entry name" value="DUF1656"/>
</dbReference>
<comment type="caution">
    <text evidence="6">The sequence shown here is derived from an EMBL/GenBank/DDBJ whole genome shotgun (WGS) entry which is preliminary data.</text>
</comment>
<feature type="transmembrane region" description="Helical" evidence="5">
    <location>
        <begin position="6"/>
        <end position="29"/>
    </location>
</feature>
<sequence>MTGEFDLYGVFVPSLAAWMLLAFLVSLPLRRLLAWSGFYRLVWHRPLFDLALYVALLGAVVAVALPLTS</sequence>
<evidence type="ECO:0000313" key="7">
    <source>
        <dbReference type="Proteomes" id="UP000036449"/>
    </source>
</evidence>
<organism evidence="6 7">
    <name type="scientific">Methylobacterium tarhaniae</name>
    <dbReference type="NCBI Taxonomy" id="1187852"/>
    <lineage>
        <taxon>Bacteria</taxon>
        <taxon>Pseudomonadati</taxon>
        <taxon>Pseudomonadota</taxon>
        <taxon>Alphaproteobacteria</taxon>
        <taxon>Hyphomicrobiales</taxon>
        <taxon>Methylobacteriaceae</taxon>
        <taxon>Methylobacterium</taxon>
    </lineage>
</organism>
<protein>
    <submittedName>
        <fullName evidence="6">Membrane protein</fullName>
    </submittedName>
</protein>
<gene>
    <name evidence="6" type="ORF">VQ03_24990</name>
</gene>
<dbReference type="EMBL" id="LABZ01000201">
    <property type="protein sequence ID" value="KMO33312.1"/>
    <property type="molecule type" value="Genomic_DNA"/>
</dbReference>
<evidence type="ECO:0000256" key="5">
    <source>
        <dbReference type="SAM" id="Phobius"/>
    </source>
</evidence>
<keyword evidence="2 5" id="KW-0812">Transmembrane</keyword>
<keyword evidence="4 5" id="KW-0472">Membrane</keyword>
<dbReference type="Proteomes" id="UP000036449">
    <property type="component" value="Unassembled WGS sequence"/>
</dbReference>
<feature type="transmembrane region" description="Helical" evidence="5">
    <location>
        <begin position="50"/>
        <end position="68"/>
    </location>
</feature>
<proteinExistence type="predicted"/>
<dbReference type="AlphaFoldDB" id="A0A0J6SHW2"/>
<keyword evidence="7" id="KW-1185">Reference proteome</keyword>
<dbReference type="RefSeq" id="WP_048453606.1">
    <property type="nucleotide sequence ID" value="NZ_LABZ01000201.1"/>
</dbReference>
<evidence type="ECO:0000313" key="6">
    <source>
        <dbReference type="EMBL" id="KMO33312.1"/>
    </source>
</evidence>
<dbReference type="PATRIC" id="fig|1187852.3.peg.2765"/>